<dbReference type="PANTHER" id="PTHR44942">
    <property type="entry name" value="METHYLTRANSF_11 DOMAIN-CONTAINING PROTEIN"/>
    <property type="match status" value="1"/>
</dbReference>
<dbReference type="Gene3D" id="3.40.50.150">
    <property type="entry name" value="Vaccinia Virus protein VP39"/>
    <property type="match status" value="1"/>
</dbReference>
<comment type="caution">
    <text evidence="5">The sequence shown here is derived from an EMBL/GenBank/DDBJ whole genome shotgun (WGS) entry which is preliminary data.</text>
</comment>
<dbReference type="Pfam" id="PF08241">
    <property type="entry name" value="Methyltransf_11"/>
    <property type="match status" value="1"/>
</dbReference>
<sequence>MACTFSDASYSAAKYAAFRPKYPSELYEAIMSYHEADNEVALDLGCGTGVISDELVQKKLFERVIGIDPSKGMLEYARKTIPQAVFMDGRAESIPSIENESVDLIMVGTAAHWFEPSWWQEAERVLKPRGTVAVFIYGGLWPEPSHPCAEELRATMFSFADELGFSNKGNLICHEMYDQLQLPDERLVELGDYKRIDWNRYGLGDKLVMSEKMNLKTYRERIHTYGPMHRWRIANPSKLGKKDEDPAEKTLEKLKKILGTQDEDTEIDCGHSLSLILFRRKSL</sequence>
<evidence type="ECO:0000313" key="5">
    <source>
        <dbReference type="EMBL" id="CAH7668474.1"/>
    </source>
</evidence>
<keyword evidence="6" id="KW-1185">Reference proteome</keyword>
<evidence type="ECO:0000256" key="2">
    <source>
        <dbReference type="ARBA" id="ARBA00022603"/>
    </source>
</evidence>
<dbReference type="InterPro" id="IPR051052">
    <property type="entry name" value="Diverse_substrate_MTase"/>
</dbReference>
<gene>
    <name evidence="5" type="ORF">PPACK8108_LOCUS2986</name>
</gene>
<dbReference type="Proteomes" id="UP001153365">
    <property type="component" value="Unassembled WGS sequence"/>
</dbReference>
<organism evidence="5 6">
    <name type="scientific">Phakopsora pachyrhizi</name>
    <name type="common">Asian soybean rust disease fungus</name>
    <dbReference type="NCBI Taxonomy" id="170000"/>
    <lineage>
        <taxon>Eukaryota</taxon>
        <taxon>Fungi</taxon>
        <taxon>Dikarya</taxon>
        <taxon>Basidiomycota</taxon>
        <taxon>Pucciniomycotina</taxon>
        <taxon>Pucciniomycetes</taxon>
        <taxon>Pucciniales</taxon>
        <taxon>Phakopsoraceae</taxon>
        <taxon>Phakopsora</taxon>
    </lineage>
</organism>
<reference evidence="5" key="1">
    <citation type="submission" date="2022-06" db="EMBL/GenBank/DDBJ databases">
        <authorList>
            <consortium name="SYNGENTA / RWTH Aachen University"/>
        </authorList>
    </citation>
    <scope>NUCLEOTIDE SEQUENCE</scope>
</reference>
<evidence type="ECO:0000256" key="1">
    <source>
        <dbReference type="ARBA" id="ARBA00008361"/>
    </source>
</evidence>
<keyword evidence="2 5" id="KW-0489">Methyltransferase</keyword>
<feature type="domain" description="Methyltransferase type 11" evidence="4">
    <location>
        <begin position="42"/>
        <end position="133"/>
    </location>
</feature>
<dbReference type="GO" id="GO:0008757">
    <property type="term" value="F:S-adenosylmethionine-dependent methyltransferase activity"/>
    <property type="evidence" value="ECO:0007669"/>
    <property type="project" value="InterPro"/>
</dbReference>
<dbReference type="AlphaFoldDB" id="A0AAV0AJ22"/>
<dbReference type="InterPro" id="IPR013216">
    <property type="entry name" value="Methyltransf_11"/>
</dbReference>
<dbReference type="GO" id="GO:0032259">
    <property type="term" value="P:methylation"/>
    <property type="evidence" value="ECO:0007669"/>
    <property type="project" value="UniProtKB-KW"/>
</dbReference>
<dbReference type="PANTHER" id="PTHR44942:SF4">
    <property type="entry name" value="METHYLTRANSFERASE TYPE 11 DOMAIN-CONTAINING PROTEIN"/>
    <property type="match status" value="1"/>
</dbReference>
<evidence type="ECO:0000259" key="4">
    <source>
        <dbReference type="Pfam" id="PF08241"/>
    </source>
</evidence>
<dbReference type="InterPro" id="IPR029063">
    <property type="entry name" value="SAM-dependent_MTases_sf"/>
</dbReference>
<evidence type="ECO:0000313" key="6">
    <source>
        <dbReference type="Proteomes" id="UP001153365"/>
    </source>
</evidence>
<accession>A0AAV0AJ22</accession>
<comment type="similarity">
    <text evidence="1">Belongs to the methyltransferase superfamily.</text>
</comment>
<evidence type="ECO:0000256" key="3">
    <source>
        <dbReference type="ARBA" id="ARBA00022679"/>
    </source>
</evidence>
<dbReference type="SUPFAM" id="SSF53335">
    <property type="entry name" value="S-adenosyl-L-methionine-dependent methyltransferases"/>
    <property type="match status" value="1"/>
</dbReference>
<proteinExistence type="inferred from homology"/>
<keyword evidence="3" id="KW-0808">Transferase</keyword>
<protein>
    <submittedName>
        <fullName evidence="5">S-adenosyl-L-methionine-dependent methyltransferase</fullName>
    </submittedName>
</protein>
<dbReference type="CDD" id="cd02440">
    <property type="entry name" value="AdoMet_MTases"/>
    <property type="match status" value="1"/>
</dbReference>
<name>A0AAV0AJ22_PHAPC</name>
<dbReference type="EMBL" id="CALTRL010000529">
    <property type="protein sequence ID" value="CAH7668474.1"/>
    <property type="molecule type" value="Genomic_DNA"/>
</dbReference>